<keyword evidence="3" id="KW-1185">Reference proteome</keyword>
<feature type="transmembrane region" description="Helical" evidence="1">
    <location>
        <begin position="69"/>
        <end position="86"/>
    </location>
</feature>
<dbReference type="Proteomes" id="UP001476950">
    <property type="component" value="Unassembled WGS sequence"/>
</dbReference>
<sequence length="90" mass="10513">MMPNLFEATNTYWRELDKLEAAYQRHELSLQEVDAKVTELMIALGQERRAAFASFRDGLRHLWQKQQELLLGMSLLGALTYAWVTFNHLS</sequence>
<proteinExistence type="predicted"/>
<evidence type="ECO:0000256" key="1">
    <source>
        <dbReference type="SAM" id="Phobius"/>
    </source>
</evidence>
<accession>A0ABV0KQ38</accession>
<comment type="caution">
    <text evidence="2">The sequence shown here is derived from an EMBL/GenBank/DDBJ whole genome shotgun (WGS) entry which is preliminary data.</text>
</comment>
<protein>
    <submittedName>
        <fullName evidence="2">Uncharacterized protein</fullName>
    </submittedName>
</protein>
<reference evidence="2 3" key="1">
    <citation type="submission" date="2022-04" db="EMBL/GenBank/DDBJ databases">
        <title>Positive selection, recombination, and allopatry shape intraspecific diversity of widespread and dominant cyanobacteria.</title>
        <authorList>
            <person name="Wei J."/>
            <person name="Shu W."/>
            <person name="Hu C."/>
        </authorList>
    </citation>
    <scope>NUCLEOTIDE SEQUENCE [LARGE SCALE GENOMIC DNA]</scope>
    <source>
        <strain evidence="2 3">AS-A4</strain>
    </source>
</reference>
<dbReference type="EMBL" id="JAMPLM010000032">
    <property type="protein sequence ID" value="MEP1061361.1"/>
    <property type="molecule type" value="Genomic_DNA"/>
</dbReference>
<keyword evidence="1" id="KW-0812">Transmembrane</keyword>
<keyword evidence="1" id="KW-0472">Membrane</keyword>
<evidence type="ECO:0000313" key="3">
    <source>
        <dbReference type="Proteomes" id="UP001476950"/>
    </source>
</evidence>
<dbReference type="RefSeq" id="WP_190449731.1">
    <property type="nucleotide sequence ID" value="NZ_JAMPLM010000032.1"/>
</dbReference>
<organism evidence="2 3">
    <name type="scientific">Stenomitos frigidus AS-A4</name>
    <dbReference type="NCBI Taxonomy" id="2933935"/>
    <lineage>
        <taxon>Bacteria</taxon>
        <taxon>Bacillati</taxon>
        <taxon>Cyanobacteriota</taxon>
        <taxon>Cyanophyceae</taxon>
        <taxon>Leptolyngbyales</taxon>
        <taxon>Leptolyngbyaceae</taxon>
        <taxon>Stenomitos</taxon>
    </lineage>
</organism>
<evidence type="ECO:0000313" key="2">
    <source>
        <dbReference type="EMBL" id="MEP1061361.1"/>
    </source>
</evidence>
<gene>
    <name evidence="2" type="ORF">NDI38_23300</name>
</gene>
<name>A0ABV0KQ38_9CYAN</name>
<keyword evidence="1" id="KW-1133">Transmembrane helix</keyword>